<comment type="caution">
    <text evidence="4">The sequence shown here is derived from an EMBL/GenBank/DDBJ whole genome shotgun (WGS) entry which is preliminary data.</text>
</comment>
<dbReference type="PANTHER" id="PTHR33365">
    <property type="entry name" value="YALI0B05434P"/>
    <property type="match status" value="1"/>
</dbReference>
<dbReference type="OrthoDB" id="3687641at2759"/>
<dbReference type="PANTHER" id="PTHR33365:SF7">
    <property type="entry name" value="TAT PATHWAY SIGNAL SEQUENCE"/>
    <property type="match status" value="1"/>
</dbReference>
<reference evidence="4" key="1">
    <citation type="submission" date="2021-03" db="EMBL/GenBank/DDBJ databases">
        <authorList>
            <person name="Tagirdzhanova G."/>
        </authorList>
    </citation>
    <scope>NUCLEOTIDE SEQUENCE</scope>
</reference>
<dbReference type="EMBL" id="CAJPDQ010000005">
    <property type="protein sequence ID" value="CAF9909768.1"/>
    <property type="molecule type" value="Genomic_DNA"/>
</dbReference>
<feature type="region of interest" description="Disordered" evidence="2">
    <location>
        <begin position="263"/>
        <end position="289"/>
    </location>
</feature>
<dbReference type="AlphaFoldDB" id="A0A8H3EQI5"/>
<name>A0A8H3EQI5_9LECA</name>
<sequence length="289" mass="33097">MPSWSNKTSTASTAKSHMYWPLSRSSSSSRSDPTEEEMPLSGDHALNEDQLHGEKPGHERGWYTGKPRTRSRFRPLLYHLVIVGIYSLAFIGAAFNASKNRKTPEHLVYSPLREAIEPEKKTVYASFKNKNPFKGKPSDELDHAWHQLFINSNVRVTEEDLAKINKTSVPITDEIGGYYAIPDHCIDNLRQNLMCKGDVSLVTFSWVPEDRAPKPNFDIEHECVNWQKIDDWAKDHHFDIFNEKTLVHPTLGPSFPEAEYKATGRVPGHPDFRPNHYDPDHDQINHDVN</sequence>
<dbReference type="InterPro" id="IPR021765">
    <property type="entry name" value="UstYa-like"/>
</dbReference>
<evidence type="ECO:0000256" key="2">
    <source>
        <dbReference type="SAM" id="MobiDB-lite"/>
    </source>
</evidence>
<feature type="compositionally biased region" description="Low complexity" evidence="2">
    <location>
        <begin position="7"/>
        <end position="16"/>
    </location>
</feature>
<keyword evidence="3" id="KW-0812">Transmembrane</keyword>
<dbReference type="Pfam" id="PF11807">
    <property type="entry name" value="UstYa"/>
    <property type="match status" value="2"/>
</dbReference>
<dbReference type="Proteomes" id="UP000664169">
    <property type="component" value="Unassembled WGS sequence"/>
</dbReference>
<feature type="compositionally biased region" description="Basic and acidic residues" evidence="2">
    <location>
        <begin position="45"/>
        <end position="61"/>
    </location>
</feature>
<organism evidence="4 5">
    <name type="scientific">Gomphillus americanus</name>
    <dbReference type="NCBI Taxonomy" id="1940652"/>
    <lineage>
        <taxon>Eukaryota</taxon>
        <taxon>Fungi</taxon>
        <taxon>Dikarya</taxon>
        <taxon>Ascomycota</taxon>
        <taxon>Pezizomycotina</taxon>
        <taxon>Lecanoromycetes</taxon>
        <taxon>OSLEUM clade</taxon>
        <taxon>Ostropomycetidae</taxon>
        <taxon>Ostropales</taxon>
        <taxon>Graphidaceae</taxon>
        <taxon>Gomphilloideae</taxon>
        <taxon>Gomphillus</taxon>
    </lineage>
</organism>
<evidence type="ECO:0000256" key="1">
    <source>
        <dbReference type="ARBA" id="ARBA00035112"/>
    </source>
</evidence>
<evidence type="ECO:0000313" key="4">
    <source>
        <dbReference type="EMBL" id="CAF9909768.1"/>
    </source>
</evidence>
<keyword evidence="5" id="KW-1185">Reference proteome</keyword>
<feature type="transmembrane region" description="Helical" evidence="3">
    <location>
        <begin position="76"/>
        <end position="95"/>
    </location>
</feature>
<accession>A0A8H3EQI5</accession>
<evidence type="ECO:0000256" key="3">
    <source>
        <dbReference type="SAM" id="Phobius"/>
    </source>
</evidence>
<feature type="region of interest" description="Disordered" evidence="2">
    <location>
        <begin position="1"/>
        <end position="66"/>
    </location>
</feature>
<dbReference type="GO" id="GO:0043386">
    <property type="term" value="P:mycotoxin biosynthetic process"/>
    <property type="evidence" value="ECO:0007669"/>
    <property type="project" value="InterPro"/>
</dbReference>
<evidence type="ECO:0000313" key="5">
    <source>
        <dbReference type="Proteomes" id="UP000664169"/>
    </source>
</evidence>
<keyword evidence="3" id="KW-0472">Membrane</keyword>
<comment type="similarity">
    <text evidence="1">Belongs to the ustYa family.</text>
</comment>
<proteinExistence type="inferred from homology"/>
<protein>
    <submittedName>
        <fullName evidence="4">Uncharacterized protein</fullName>
    </submittedName>
</protein>
<keyword evidence="3" id="KW-1133">Transmembrane helix</keyword>
<gene>
    <name evidence="4" type="ORF">GOMPHAMPRED_006861</name>
</gene>